<keyword evidence="10" id="KW-1185">Reference proteome</keyword>
<dbReference type="GO" id="GO:0006508">
    <property type="term" value="P:proteolysis"/>
    <property type="evidence" value="ECO:0007669"/>
    <property type="project" value="UniProtKB-KW"/>
</dbReference>
<evidence type="ECO:0000313" key="10">
    <source>
        <dbReference type="Proteomes" id="UP001107558"/>
    </source>
</evidence>
<dbReference type="EMBL" id="JADBJN010000001">
    <property type="protein sequence ID" value="KAG5683610.1"/>
    <property type="molecule type" value="Genomic_DNA"/>
</dbReference>
<accession>A0A9J6CMU6</accession>
<protein>
    <recommendedName>
        <fullName evidence="8">Peptidase C1A papain C-terminal domain-containing protein</fullName>
    </recommendedName>
</protein>
<keyword evidence="3" id="KW-0378">Hydrolase</keyword>
<dbReference type="GO" id="GO:0008234">
    <property type="term" value="F:cysteine-type peptidase activity"/>
    <property type="evidence" value="ECO:0007669"/>
    <property type="project" value="UniProtKB-KW"/>
</dbReference>
<dbReference type="InterPro" id="IPR039417">
    <property type="entry name" value="Peptidase_C1A_papain-like"/>
</dbReference>
<evidence type="ECO:0000256" key="5">
    <source>
        <dbReference type="ARBA" id="ARBA00023145"/>
    </source>
</evidence>
<sequence length="367" mass="41565">MILAVDNTVKTTTKTKSKTAKAIKTTTKQIKTTTTKKMVKSQSMDEKFEEYKKKYNKSYQTREEEQQAKANYIQSEKAKEAHNQRKNETYKQSTTEHSDKSYEWKVKNRMGAKKSANSRASKASSKLPNSLSTRMGEDVPDSVDWSPWCSPIKDQSDCGSCWAFASVAVLEYLMNVIRGEIITLSEQSLVDCDNSSSACGGGWPTYAFDHIISKGIVSNKDYQYLAFQSECIEHYFDPVLYIDDTYELEVKGDEEYLKYLVATYGPIVVVIYATDGLVQYQNGVYYETSCPNDMNSYNHAIVVVGYGTDNTTIPPMDYWLIRNSWSTSWGLNGYGKFARNQQNLCGIANYAMLPSSKWISAKTRPST</sequence>
<dbReference type="OrthoDB" id="7852805at2759"/>
<feature type="compositionally biased region" description="Basic and acidic residues" evidence="7">
    <location>
        <begin position="76"/>
        <end position="106"/>
    </location>
</feature>
<evidence type="ECO:0000256" key="4">
    <source>
        <dbReference type="ARBA" id="ARBA00022807"/>
    </source>
</evidence>
<proteinExistence type="inferred from homology"/>
<dbReference type="SMART" id="SM00645">
    <property type="entry name" value="Pept_C1"/>
    <property type="match status" value="1"/>
</dbReference>
<dbReference type="PROSITE" id="PS00139">
    <property type="entry name" value="THIOL_PROTEASE_CYS"/>
    <property type="match status" value="1"/>
</dbReference>
<name>A0A9J6CMU6_POLVA</name>
<dbReference type="Gene3D" id="3.90.70.10">
    <property type="entry name" value="Cysteine proteinases"/>
    <property type="match status" value="1"/>
</dbReference>
<feature type="compositionally biased region" description="Low complexity" evidence="7">
    <location>
        <begin position="113"/>
        <end position="126"/>
    </location>
</feature>
<keyword evidence="2" id="KW-0645">Protease</keyword>
<evidence type="ECO:0000256" key="1">
    <source>
        <dbReference type="ARBA" id="ARBA00008455"/>
    </source>
</evidence>
<evidence type="ECO:0000256" key="7">
    <source>
        <dbReference type="SAM" id="MobiDB-lite"/>
    </source>
</evidence>
<dbReference type="InterPro" id="IPR000169">
    <property type="entry name" value="Pept_cys_AS"/>
</dbReference>
<dbReference type="CDD" id="cd02248">
    <property type="entry name" value="Peptidase_C1A"/>
    <property type="match status" value="1"/>
</dbReference>
<evidence type="ECO:0000313" key="9">
    <source>
        <dbReference type="EMBL" id="KAG5683610.1"/>
    </source>
</evidence>
<evidence type="ECO:0000256" key="2">
    <source>
        <dbReference type="ARBA" id="ARBA00022670"/>
    </source>
</evidence>
<dbReference type="Pfam" id="PF08246">
    <property type="entry name" value="Inhibitor_I29"/>
    <property type="match status" value="1"/>
</dbReference>
<dbReference type="InterPro" id="IPR025661">
    <property type="entry name" value="Pept_asp_AS"/>
</dbReference>
<comment type="similarity">
    <text evidence="1">Belongs to the peptidase C1 family.</text>
</comment>
<comment type="caution">
    <text evidence="9">The sequence shown here is derived from an EMBL/GenBank/DDBJ whole genome shotgun (WGS) entry which is preliminary data.</text>
</comment>
<gene>
    <name evidence="9" type="ORF">PVAND_012883</name>
</gene>
<evidence type="ECO:0000256" key="6">
    <source>
        <dbReference type="ARBA" id="ARBA00023157"/>
    </source>
</evidence>
<keyword evidence="5" id="KW-0865">Zymogen</keyword>
<feature type="region of interest" description="Disordered" evidence="7">
    <location>
        <begin position="76"/>
        <end position="138"/>
    </location>
</feature>
<feature type="domain" description="Peptidase C1A papain C-terminal" evidence="8">
    <location>
        <begin position="139"/>
        <end position="355"/>
    </location>
</feature>
<dbReference type="InterPro" id="IPR013201">
    <property type="entry name" value="Prot_inhib_I29"/>
</dbReference>
<dbReference type="CDD" id="cd22249">
    <property type="entry name" value="UDM1_RNF168_RNF169-like"/>
    <property type="match status" value="1"/>
</dbReference>
<dbReference type="InterPro" id="IPR013128">
    <property type="entry name" value="Peptidase_C1A"/>
</dbReference>
<organism evidence="9 10">
    <name type="scientific">Polypedilum vanderplanki</name>
    <name type="common">Sleeping chironomid midge</name>
    <dbReference type="NCBI Taxonomy" id="319348"/>
    <lineage>
        <taxon>Eukaryota</taxon>
        <taxon>Metazoa</taxon>
        <taxon>Ecdysozoa</taxon>
        <taxon>Arthropoda</taxon>
        <taxon>Hexapoda</taxon>
        <taxon>Insecta</taxon>
        <taxon>Pterygota</taxon>
        <taxon>Neoptera</taxon>
        <taxon>Endopterygota</taxon>
        <taxon>Diptera</taxon>
        <taxon>Nematocera</taxon>
        <taxon>Chironomoidea</taxon>
        <taxon>Chironomidae</taxon>
        <taxon>Chironominae</taxon>
        <taxon>Polypedilum</taxon>
        <taxon>Polypedilum</taxon>
    </lineage>
</organism>
<reference evidence="9" key="1">
    <citation type="submission" date="2021-03" db="EMBL/GenBank/DDBJ databases">
        <title>Chromosome level genome of the anhydrobiotic midge Polypedilum vanderplanki.</title>
        <authorList>
            <person name="Yoshida Y."/>
            <person name="Kikawada T."/>
            <person name="Gusev O."/>
        </authorList>
    </citation>
    <scope>NUCLEOTIDE SEQUENCE</scope>
    <source>
        <strain evidence="9">NIAS01</strain>
        <tissue evidence="9">Whole body or cell culture</tissue>
    </source>
</reference>
<dbReference type="SUPFAM" id="SSF54001">
    <property type="entry name" value="Cysteine proteinases"/>
    <property type="match status" value="1"/>
</dbReference>
<dbReference type="PRINTS" id="PR00705">
    <property type="entry name" value="PAPAIN"/>
</dbReference>
<dbReference type="Pfam" id="PF00112">
    <property type="entry name" value="Peptidase_C1"/>
    <property type="match status" value="1"/>
</dbReference>
<dbReference type="InterPro" id="IPR038765">
    <property type="entry name" value="Papain-like_cys_pep_sf"/>
</dbReference>
<evidence type="ECO:0000259" key="8">
    <source>
        <dbReference type="SMART" id="SM00645"/>
    </source>
</evidence>
<keyword evidence="6" id="KW-1015">Disulfide bond</keyword>
<dbReference type="AlphaFoldDB" id="A0A9J6CMU6"/>
<dbReference type="PROSITE" id="PS00640">
    <property type="entry name" value="THIOL_PROTEASE_ASN"/>
    <property type="match status" value="1"/>
</dbReference>
<dbReference type="PANTHER" id="PTHR12411">
    <property type="entry name" value="CYSTEINE PROTEASE FAMILY C1-RELATED"/>
    <property type="match status" value="1"/>
</dbReference>
<keyword evidence="4" id="KW-0788">Thiol protease</keyword>
<dbReference type="InterPro" id="IPR000668">
    <property type="entry name" value="Peptidase_C1A_C"/>
</dbReference>
<evidence type="ECO:0000256" key="3">
    <source>
        <dbReference type="ARBA" id="ARBA00022801"/>
    </source>
</evidence>
<dbReference type="Proteomes" id="UP001107558">
    <property type="component" value="Chromosome 1"/>
</dbReference>